<dbReference type="Gene3D" id="3.40.50.150">
    <property type="entry name" value="Vaccinia Virus protein VP39"/>
    <property type="match status" value="1"/>
</dbReference>
<name>A0AAD7GQC7_MYCRO</name>
<dbReference type="GO" id="GO:0032259">
    <property type="term" value="P:methylation"/>
    <property type="evidence" value="ECO:0007669"/>
    <property type="project" value="UniProtKB-KW"/>
</dbReference>
<dbReference type="PANTHER" id="PTHR43591">
    <property type="entry name" value="METHYLTRANSFERASE"/>
    <property type="match status" value="1"/>
</dbReference>
<dbReference type="EMBL" id="JARKIE010000901">
    <property type="protein sequence ID" value="KAJ7613365.1"/>
    <property type="molecule type" value="Genomic_DNA"/>
</dbReference>
<dbReference type="PANTHER" id="PTHR43591:SF24">
    <property type="entry name" value="2-METHOXY-6-POLYPRENYL-1,4-BENZOQUINOL METHYLASE, MITOCHONDRIAL"/>
    <property type="match status" value="1"/>
</dbReference>
<accession>A0AAD7GQC7</accession>
<gene>
    <name evidence="2" type="ORF">B0H17DRAFT_1196279</name>
    <name evidence="1" type="ORF">B0H17DRAFT_700785</name>
</gene>
<organism evidence="2 3">
    <name type="scientific">Mycena rosella</name>
    <name type="common">Pink bonnet</name>
    <name type="synonym">Agaricus rosellus</name>
    <dbReference type="NCBI Taxonomy" id="1033263"/>
    <lineage>
        <taxon>Eukaryota</taxon>
        <taxon>Fungi</taxon>
        <taxon>Dikarya</taxon>
        <taxon>Basidiomycota</taxon>
        <taxon>Agaricomycotina</taxon>
        <taxon>Agaricomycetes</taxon>
        <taxon>Agaricomycetidae</taxon>
        <taxon>Agaricales</taxon>
        <taxon>Marasmiineae</taxon>
        <taxon>Mycenaceae</taxon>
        <taxon>Mycena</taxon>
    </lineage>
</organism>
<dbReference type="AlphaFoldDB" id="A0AAD7GQC7"/>
<dbReference type="InterPro" id="IPR029063">
    <property type="entry name" value="SAM-dependent_MTases_sf"/>
</dbReference>
<keyword evidence="3" id="KW-1185">Reference proteome</keyword>
<dbReference type="EMBL" id="JARKIE010000022">
    <property type="protein sequence ID" value="KAJ7699673.1"/>
    <property type="molecule type" value="Genomic_DNA"/>
</dbReference>
<keyword evidence="2" id="KW-0489">Methyltransferase</keyword>
<evidence type="ECO:0000313" key="2">
    <source>
        <dbReference type="EMBL" id="KAJ7699673.1"/>
    </source>
</evidence>
<reference evidence="2" key="1">
    <citation type="submission" date="2023-03" db="EMBL/GenBank/DDBJ databases">
        <title>Massive genome expansion in bonnet fungi (Mycena s.s.) driven by repeated elements and novel gene families across ecological guilds.</title>
        <authorList>
            <consortium name="Lawrence Berkeley National Laboratory"/>
            <person name="Harder C.B."/>
            <person name="Miyauchi S."/>
            <person name="Viragh M."/>
            <person name="Kuo A."/>
            <person name="Thoen E."/>
            <person name="Andreopoulos B."/>
            <person name="Lu D."/>
            <person name="Skrede I."/>
            <person name="Drula E."/>
            <person name="Henrissat B."/>
            <person name="Morin E."/>
            <person name="Kohler A."/>
            <person name="Barry K."/>
            <person name="LaButti K."/>
            <person name="Morin E."/>
            <person name="Salamov A."/>
            <person name="Lipzen A."/>
            <person name="Mereny Z."/>
            <person name="Hegedus B."/>
            <person name="Baldrian P."/>
            <person name="Stursova M."/>
            <person name="Weitz H."/>
            <person name="Taylor A."/>
            <person name="Grigoriev I.V."/>
            <person name="Nagy L.G."/>
            <person name="Martin F."/>
            <person name="Kauserud H."/>
        </authorList>
    </citation>
    <scope>NUCLEOTIDE SEQUENCE</scope>
    <source>
        <strain evidence="2">CBHHK067</strain>
    </source>
</reference>
<comment type="caution">
    <text evidence="2">The sequence shown here is derived from an EMBL/GenBank/DDBJ whole genome shotgun (WGS) entry which is preliminary data.</text>
</comment>
<dbReference type="CDD" id="cd02440">
    <property type="entry name" value="AdoMet_MTases"/>
    <property type="match status" value="1"/>
</dbReference>
<evidence type="ECO:0000313" key="3">
    <source>
        <dbReference type="Proteomes" id="UP001221757"/>
    </source>
</evidence>
<dbReference type="Pfam" id="PF13489">
    <property type="entry name" value="Methyltransf_23"/>
    <property type="match status" value="1"/>
</dbReference>
<protein>
    <submittedName>
        <fullName evidence="2">S-adenosyl-L-methionine-dependent methyltransferase</fullName>
    </submittedName>
</protein>
<proteinExistence type="predicted"/>
<sequence>MSLVSPDASVIVNDTTYAISHSDNEWRRLDEQHRAYAEYMGDQLTFAPLGTPNRILELGAGSGAWAIQAALMYPDAEVIAVDRNELPLRTIRIPPNMHFQKLDLLNDFPWKVEEFDVIHLRFVLFHVPRPVQFIRRVFDLLAPGGWLLIEEPHSLEYPEGPGPSQKKRDTILETWMSQRGMELDIGVRIATVLKESTSFEVEAHHIAIPFLPVPDDPWMRAIRKTFIEMSTQGSVPGLVAAGLTPELQTSWEEEMGCIPMIFHVIFTWSRKH</sequence>
<dbReference type="Proteomes" id="UP001221757">
    <property type="component" value="Unassembled WGS sequence"/>
</dbReference>
<evidence type="ECO:0000313" key="1">
    <source>
        <dbReference type="EMBL" id="KAJ7613365.1"/>
    </source>
</evidence>
<keyword evidence="2" id="KW-0808">Transferase</keyword>
<dbReference type="GO" id="GO:0008168">
    <property type="term" value="F:methyltransferase activity"/>
    <property type="evidence" value="ECO:0007669"/>
    <property type="project" value="UniProtKB-KW"/>
</dbReference>
<dbReference type="SUPFAM" id="SSF53335">
    <property type="entry name" value="S-adenosyl-L-methionine-dependent methyltransferases"/>
    <property type="match status" value="1"/>
</dbReference>